<dbReference type="RefSeq" id="WP_420241519.1">
    <property type="nucleotide sequence ID" value="NZ_BOPV01000001.1"/>
</dbReference>
<accession>A0A8S8XBE8</accession>
<feature type="transmembrane region" description="Helical" evidence="2">
    <location>
        <begin position="71"/>
        <end position="89"/>
    </location>
</feature>
<dbReference type="AlphaFoldDB" id="A0A8S8XBE8"/>
<organism evidence="4 5">
    <name type="scientific">Roseiterribacter gracilis</name>
    <dbReference type="NCBI Taxonomy" id="2812848"/>
    <lineage>
        <taxon>Bacteria</taxon>
        <taxon>Pseudomonadati</taxon>
        <taxon>Pseudomonadota</taxon>
        <taxon>Alphaproteobacteria</taxon>
        <taxon>Rhodospirillales</taxon>
        <taxon>Roseiterribacteraceae</taxon>
        <taxon>Roseiterribacter</taxon>
    </lineage>
</organism>
<dbReference type="Gene3D" id="1.10.1470.10">
    <property type="entry name" value="YjbJ"/>
    <property type="match status" value="1"/>
</dbReference>
<dbReference type="SUPFAM" id="SSF69047">
    <property type="entry name" value="Hypothetical protein YjbJ"/>
    <property type="match status" value="1"/>
</dbReference>
<comment type="similarity">
    <text evidence="1">Belongs to the UPF0337 (CsbD) family.</text>
</comment>
<dbReference type="EMBL" id="BOPV01000001">
    <property type="protein sequence ID" value="GIL38486.1"/>
    <property type="molecule type" value="Genomic_DNA"/>
</dbReference>
<keyword evidence="2" id="KW-1133">Transmembrane helix</keyword>
<dbReference type="InterPro" id="IPR008462">
    <property type="entry name" value="CsbD"/>
</dbReference>
<evidence type="ECO:0000259" key="3">
    <source>
        <dbReference type="Pfam" id="PF05532"/>
    </source>
</evidence>
<dbReference type="PANTHER" id="PTHR34977:SF1">
    <property type="entry name" value="UPF0337 PROTEIN YJBJ"/>
    <property type="match status" value="1"/>
</dbReference>
<evidence type="ECO:0000256" key="2">
    <source>
        <dbReference type="SAM" id="Phobius"/>
    </source>
</evidence>
<evidence type="ECO:0000313" key="4">
    <source>
        <dbReference type="EMBL" id="GIL38486.1"/>
    </source>
</evidence>
<dbReference type="PANTHER" id="PTHR34977">
    <property type="entry name" value="UPF0337 PROTEIN YJBJ"/>
    <property type="match status" value="1"/>
</dbReference>
<sequence length="91" mass="9579">MVDSNRIEGTVNKAKGKVEQAAGSFIGDAKTQAEGVFDEFSGRAQATFGKAKDAARDGTDAVRSFTEDRPLQSLMIAGLIGFGLGLIASRR</sequence>
<name>A0A8S8XBE8_9PROT</name>
<keyword evidence="2" id="KW-0472">Membrane</keyword>
<dbReference type="InterPro" id="IPR036629">
    <property type="entry name" value="YjbJ_sf"/>
</dbReference>
<dbReference type="Proteomes" id="UP000681075">
    <property type="component" value="Unassembled WGS sequence"/>
</dbReference>
<keyword evidence="2" id="KW-0812">Transmembrane</keyword>
<comment type="caution">
    <text evidence="4">The sequence shown here is derived from an EMBL/GenBank/DDBJ whole genome shotgun (WGS) entry which is preliminary data.</text>
</comment>
<dbReference type="Pfam" id="PF05532">
    <property type="entry name" value="CsbD"/>
    <property type="match status" value="1"/>
</dbReference>
<dbReference type="InterPro" id="IPR050423">
    <property type="entry name" value="UPF0337_stress_rsp"/>
</dbReference>
<evidence type="ECO:0000256" key="1">
    <source>
        <dbReference type="ARBA" id="ARBA00009129"/>
    </source>
</evidence>
<keyword evidence="5" id="KW-1185">Reference proteome</keyword>
<protein>
    <recommendedName>
        <fullName evidence="3">CsbD-like domain-containing protein</fullName>
    </recommendedName>
</protein>
<reference evidence="4" key="1">
    <citation type="submission" date="2021-02" db="EMBL/GenBank/DDBJ databases">
        <title>Genome sequence of Rhodospirillales sp. strain TMPK1 isolated from soil.</title>
        <authorList>
            <person name="Nakai R."/>
            <person name="Kusada H."/>
            <person name="Tamaki H."/>
        </authorList>
    </citation>
    <scope>NUCLEOTIDE SEQUENCE</scope>
    <source>
        <strain evidence="4">TMPK1</strain>
    </source>
</reference>
<gene>
    <name evidence="4" type="ORF">TMPK1_07230</name>
</gene>
<evidence type="ECO:0000313" key="5">
    <source>
        <dbReference type="Proteomes" id="UP000681075"/>
    </source>
</evidence>
<proteinExistence type="inferred from homology"/>
<feature type="domain" description="CsbD-like" evidence="3">
    <location>
        <begin position="5"/>
        <end position="57"/>
    </location>
</feature>